<comment type="similarity">
    <text evidence="1">Belongs to the 'GDXG' lipolytic enzyme family.</text>
</comment>
<dbReference type="InterPro" id="IPR050300">
    <property type="entry name" value="GDXG_lipolytic_enzyme"/>
</dbReference>
<dbReference type="InterPro" id="IPR029058">
    <property type="entry name" value="AB_hydrolase_fold"/>
</dbReference>
<dbReference type="PANTHER" id="PTHR48081">
    <property type="entry name" value="AB HYDROLASE SUPERFAMILY PROTEIN C4A8.06C"/>
    <property type="match status" value="1"/>
</dbReference>
<feature type="domain" description="Alpha/beta hydrolase fold-3" evidence="3">
    <location>
        <begin position="2"/>
        <end position="137"/>
    </location>
</feature>
<dbReference type="EMBL" id="JAWDIO010000002">
    <property type="protein sequence ID" value="MDU0353278.1"/>
    <property type="molecule type" value="Genomic_DNA"/>
</dbReference>
<protein>
    <submittedName>
        <fullName evidence="4">Alpha/beta hydrolase fold domain-containing protein</fullName>
    </submittedName>
</protein>
<organism evidence="4 5">
    <name type="scientific">Paraglaciecola aquimarina</name>
    <dbReference type="NCBI Taxonomy" id="1235557"/>
    <lineage>
        <taxon>Bacteria</taxon>
        <taxon>Pseudomonadati</taxon>
        <taxon>Pseudomonadota</taxon>
        <taxon>Gammaproteobacteria</taxon>
        <taxon>Alteromonadales</taxon>
        <taxon>Alteromonadaceae</taxon>
        <taxon>Paraglaciecola</taxon>
    </lineage>
</organism>
<evidence type="ECO:0000256" key="1">
    <source>
        <dbReference type="ARBA" id="ARBA00010515"/>
    </source>
</evidence>
<evidence type="ECO:0000313" key="4">
    <source>
        <dbReference type="EMBL" id="MDU0353278.1"/>
    </source>
</evidence>
<keyword evidence="5" id="KW-1185">Reference proteome</keyword>
<name>A0ABU3STE4_9ALTE</name>
<proteinExistence type="inferred from homology"/>
<gene>
    <name evidence="4" type="ORF">RS130_04440</name>
</gene>
<dbReference type="PANTHER" id="PTHR48081:SF30">
    <property type="entry name" value="ACETYL-HYDROLASE LIPR-RELATED"/>
    <property type="match status" value="1"/>
</dbReference>
<accession>A0ABU3STE4</accession>
<dbReference type="InterPro" id="IPR013094">
    <property type="entry name" value="AB_hydrolase_3"/>
</dbReference>
<dbReference type="Pfam" id="PF07859">
    <property type="entry name" value="Abhydrolase_3"/>
    <property type="match status" value="1"/>
</dbReference>
<dbReference type="GO" id="GO:0016740">
    <property type="term" value="F:transferase activity"/>
    <property type="evidence" value="ECO:0007669"/>
    <property type="project" value="UniProtKB-KW"/>
</dbReference>
<reference evidence="4 5" key="1">
    <citation type="submission" date="2023-10" db="EMBL/GenBank/DDBJ databases">
        <title>Glaciecola aquimarina strain GGW-M5 nov., isolated from a coastal seawater.</title>
        <authorList>
            <person name="Bayburt H."/>
            <person name="Kim J.M."/>
            <person name="Choi B.J."/>
            <person name="Jeon C.O."/>
        </authorList>
    </citation>
    <scope>NUCLEOTIDE SEQUENCE [LARGE SCALE GENOMIC DNA]</scope>
    <source>
        <strain evidence="4 5">KCTC 32108</strain>
    </source>
</reference>
<dbReference type="Gene3D" id="3.40.50.1820">
    <property type="entry name" value="alpha/beta hydrolase"/>
    <property type="match status" value="1"/>
</dbReference>
<dbReference type="SUPFAM" id="SSF53474">
    <property type="entry name" value="alpha/beta-Hydrolases"/>
    <property type="match status" value="1"/>
</dbReference>
<keyword evidence="4" id="KW-0808">Transferase</keyword>
<evidence type="ECO:0000259" key="3">
    <source>
        <dbReference type="Pfam" id="PF07859"/>
    </source>
</evidence>
<sequence>MRWVRSHAIELGINPNMIAAGGGSAGGQLAIAAAVLKDFDEEGESTSVSPRPDALALFNPAFDNGPNGVGYDRVKSYWKQFSPLHNLNENVPPTIVFLGTKDKLIPVETAQLFKYKMEQNGSRCDLFLYEGQIHGFFNRNKKINRYHETLSELDKFLVSLGYLPPSNKG</sequence>
<evidence type="ECO:0000256" key="2">
    <source>
        <dbReference type="ARBA" id="ARBA00022801"/>
    </source>
</evidence>
<comment type="caution">
    <text evidence="4">The sequence shown here is derived from an EMBL/GenBank/DDBJ whole genome shotgun (WGS) entry which is preliminary data.</text>
</comment>
<keyword evidence="2 4" id="KW-0378">Hydrolase</keyword>
<evidence type="ECO:0000313" key="5">
    <source>
        <dbReference type="Proteomes" id="UP001247805"/>
    </source>
</evidence>
<dbReference type="GO" id="GO:0016787">
    <property type="term" value="F:hydrolase activity"/>
    <property type="evidence" value="ECO:0007669"/>
    <property type="project" value="UniProtKB-KW"/>
</dbReference>
<dbReference type="RefSeq" id="WP_316024961.1">
    <property type="nucleotide sequence ID" value="NZ_JAWDIO010000002.1"/>
</dbReference>
<dbReference type="Proteomes" id="UP001247805">
    <property type="component" value="Unassembled WGS sequence"/>
</dbReference>